<organism evidence="2 3">
    <name type="scientific">Maudiozyma saulgeensis</name>
    <dbReference type="NCBI Taxonomy" id="1789683"/>
    <lineage>
        <taxon>Eukaryota</taxon>
        <taxon>Fungi</taxon>
        <taxon>Dikarya</taxon>
        <taxon>Ascomycota</taxon>
        <taxon>Saccharomycotina</taxon>
        <taxon>Saccharomycetes</taxon>
        <taxon>Saccharomycetales</taxon>
        <taxon>Saccharomycetaceae</taxon>
        <taxon>Maudiozyma</taxon>
    </lineage>
</organism>
<dbReference type="EMBL" id="FXLY01000002">
    <property type="protein sequence ID" value="SMN18369.1"/>
    <property type="molecule type" value="Genomic_DNA"/>
</dbReference>
<feature type="region of interest" description="Disordered" evidence="1">
    <location>
        <begin position="72"/>
        <end position="110"/>
    </location>
</feature>
<gene>
    <name evidence="2" type="ORF">KASA_0Q08349G</name>
</gene>
<sequence length="263" mass="30001">MSTVDSISSEHSLINTGCKPLCGQLIFTYRGDSTNNNDDNDNDNLNLNKEDDDPFEVVGTVMNIQQELKSSSSSSSLLSNISNNIQNNNNNNNIQNNNSDYNSVSMSRSPSLSDSISEGYCSAYTTESNNNTKTNELKQNDFNKLYQCVPRTAFHRYSMISSSQHQNNNDLRRFSEPQIFKNLYSKIDQNNNLNYNKKMENINECNHEQPLRRIATIDGGPSDLMYHTTFNDIDINLDCPCSKHHHRRNSVAIRFNKALYKKL</sequence>
<evidence type="ECO:0000313" key="2">
    <source>
        <dbReference type="EMBL" id="SMN18369.1"/>
    </source>
</evidence>
<evidence type="ECO:0000313" key="3">
    <source>
        <dbReference type="Proteomes" id="UP000196158"/>
    </source>
</evidence>
<proteinExistence type="predicted"/>
<evidence type="ECO:0000256" key="1">
    <source>
        <dbReference type="SAM" id="MobiDB-lite"/>
    </source>
</evidence>
<feature type="compositionally biased region" description="Low complexity" evidence="1">
    <location>
        <begin position="72"/>
        <end position="99"/>
    </location>
</feature>
<dbReference type="AlphaFoldDB" id="A0A1X7QYS7"/>
<protein>
    <submittedName>
        <fullName evidence="2">Uncharacterized protein</fullName>
    </submittedName>
</protein>
<reference evidence="2 3" key="1">
    <citation type="submission" date="2017-04" db="EMBL/GenBank/DDBJ databases">
        <authorList>
            <person name="Afonso C.L."/>
            <person name="Miller P.J."/>
            <person name="Scott M.A."/>
            <person name="Spackman E."/>
            <person name="Goraichik I."/>
            <person name="Dimitrov K.M."/>
            <person name="Suarez D.L."/>
            <person name="Swayne D.E."/>
        </authorList>
    </citation>
    <scope>NUCLEOTIDE SEQUENCE [LARGE SCALE GENOMIC DNA]</scope>
</reference>
<dbReference type="Proteomes" id="UP000196158">
    <property type="component" value="Unassembled WGS sequence"/>
</dbReference>
<dbReference type="Pfam" id="PF15700">
    <property type="entry name" value="DUF4667"/>
    <property type="match status" value="1"/>
</dbReference>
<feature type="compositionally biased region" description="Polar residues" evidence="1">
    <location>
        <begin position="100"/>
        <end position="110"/>
    </location>
</feature>
<accession>A0A1X7QYS7</accession>
<name>A0A1X7QYS7_9SACH</name>
<dbReference type="InterPro" id="IPR031426">
    <property type="entry name" value="DUF4667"/>
</dbReference>
<keyword evidence="3" id="KW-1185">Reference proteome</keyword>
<feature type="region of interest" description="Disordered" evidence="1">
    <location>
        <begin position="32"/>
        <end position="51"/>
    </location>
</feature>
<dbReference type="OrthoDB" id="4061670at2759"/>